<dbReference type="OrthoDB" id="2808696at2"/>
<proteinExistence type="predicted"/>
<dbReference type="AlphaFoldDB" id="A0A844M2S7"/>
<sequence>MKLNFPWEELAISSKKSLVTRRVYDSSPYNIFIAKAHDENYQVIIKVNKNYINQLAKLRINISSIKIDIVKQPNNEFLILVKLLDQSLISIFDSILNIILSESVYEVTESAMVNKFLQQLKRWQKFMATGKSSMMSEDKIRGLVAELTLLSELISNNPLLKEEVIESWYGPDRLQHDFIFNSVAIEVKSVSNLDKKSVSISSEHQLESNLDQLYLRIYSIVKSSVAVENSVNLNRIINNISKQLDINERAIFDEKLIECGYVPNENYDELNYRVELLNNYEVTESFPKLTSSSLANGVLSVKYDIDLNKIESFSVELPDNIMD</sequence>
<gene>
    <name evidence="1" type="ORF">GB996_09295</name>
</gene>
<accession>A0A844M2S7</accession>
<evidence type="ECO:0000313" key="2">
    <source>
        <dbReference type="Proteomes" id="UP000442109"/>
    </source>
</evidence>
<dbReference type="InterPro" id="IPR025534">
    <property type="entry name" value="DUF4420"/>
</dbReference>
<dbReference type="RefSeq" id="WP_155587503.1">
    <property type="nucleotide sequence ID" value="NZ_WFKQ01000009.1"/>
</dbReference>
<dbReference type="Pfam" id="PF14390">
    <property type="entry name" value="DUF4420"/>
    <property type="match status" value="1"/>
</dbReference>
<reference evidence="1 2" key="1">
    <citation type="journal article" date="2019" name="PLoS ONE">
        <title>Pup mortality in New Zealand sea lions (Phocarctos hookeri) at Enderby Island, Auckland Islands, 2013-18.</title>
        <authorList>
            <person name="Michael S.A."/>
            <person name="Hayman D.T.S."/>
            <person name="Gray R."/>
            <person name="Zhang J."/>
            <person name="Rogers L."/>
            <person name="Roe W.D."/>
        </authorList>
    </citation>
    <scope>NUCLEOTIDE SEQUENCE [LARGE SCALE GENOMIC DNA]</scope>
    <source>
        <strain evidence="1 2">SM868</strain>
    </source>
</reference>
<organism evidence="1 2">
    <name type="scientific">Psychrobacter sanguinis</name>
    <dbReference type="NCBI Taxonomy" id="861445"/>
    <lineage>
        <taxon>Bacteria</taxon>
        <taxon>Pseudomonadati</taxon>
        <taxon>Pseudomonadota</taxon>
        <taxon>Gammaproteobacteria</taxon>
        <taxon>Moraxellales</taxon>
        <taxon>Moraxellaceae</taxon>
        <taxon>Psychrobacter</taxon>
    </lineage>
</organism>
<protein>
    <submittedName>
        <fullName evidence="1">PD-(D/E)XK motif protein</fullName>
    </submittedName>
</protein>
<name>A0A844M2S7_9GAMM</name>
<evidence type="ECO:0000313" key="1">
    <source>
        <dbReference type="EMBL" id="MUG32990.1"/>
    </source>
</evidence>
<comment type="caution">
    <text evidence="1">The sequence shown here is derived from an EMBL/GenBank/DDBJ whole genome shotgun (WGS) entry which is preliminary data.</text>
</comment>
<dbReference type="Proteomes" id="UP000442109">
    <property type="component" value="Unassembled WGS sequence"/>
</dbReference>
<dbReference type="EMBL" id="WFKQ01000009">
    <property type="protein sequence ID" value="MUG32990.1"/>
    <property type="molecule type" value="Genomic_DNA"/>
</dbReference>
<keyword evidence="2" id="KW-1185">Reference proteome</keyword>